<evidence type="ECO:0000256" key="2">
    <source>
        <dbReference type="ARBA" id="ARBA00022730"/>
    </source>
</evidence>
<dbReference type="PROSITE" id="PS00937">
    <property type="entry name" value="RIBOSOMAL_L20"/>
    <property type="match status" value="1"/>
</dbReference>
<dbReference type="Proteomes" id="UP000005868">
    <property type="component" value="Chromosome"/>
</dbReference>
<comment type="similarity">
    <text evidence="1 7 8">Belongs to the bacterial ribosomal protein bL20 family.</text>
</comment>
<organism evidence="9 10">
    <name type="scientific">Thermovirga lienii (strain ATCC BAA-1197 / DSM 17291 / Cas60314)</name>
    <dbReference type="NCBI Taxonomy" id="580340"/>
    <lineage>
        <taxon>Bacteria</taxon>
        <taxon>Thermotogati</taxon>
        <taxon>Synergistota</taxon>
        <taxon>Synergistia</taxon>
        <taxon>Synergistales</taxon>
        <taxon>Thermovirgaceae</taxon>
        <taxon>Thermovirga</taxon>
    </lineage>
</organism>
<comment type="function">
    <text evidence="7 8">Binds directly to 23S ribosomal RNA and is necessary for the in vitro assembly process of the 50S ribosomal subunit. It is not involved in the protein synthesizing functions of that subunit.</text>
</comment>
<evidence type="ECO:0000256" key="4">
    <source>
        <dbReference type="ARBA" id="ARBA00022980"/>
    </source>
</evidence>
<dbReference type="OrthoDB" id="9808966at2"/>
<dbReference type="InterPro" id="IPR005813">
    <property type="entry name" value="Ribosomal_bL20"/>
</dbReference>
<dbReference type="GO" id="GO:0000027">
    <property type="term" value="P:ribosomal large subunit assembly"/>
    <property type="evidence" value="ECO:0007669"/>
    <property type="project" value="UniProtKB-UniRule"/>
</dbReference>
<dbReference type="GO" id="GO:0019843">
    <property type="term" value="F:rRNA binding"/>
    <property type="evidence" value="ECO:0007669"/>
    <property type="project" value="UniProtKB-UniRule"/>
</dbReference>
<evidence type="ECO:0000313" key="9">
    <source>
        <dbReference type="EMBL" id="AER66463.1"/>
    </source>
</evidence>
<dbReference type="HAMAP" id="MF_00382">
    <property type="entry name" value="Ribosomal_bL20"/>
    <property type="match status" value="1"/>
</dbReference>
<dbReference type="eggNOG" id="COG0292">
    <property type="taxonomic scope" value="Bacteria"/>
</dbReference>
<dbReference type="InterPro" id="IPR035566">
    <property type="entry name" value="Ribosomal_protein_bL20_C"/>
</dbReference>
<dbReference type="GO" id="GO:1990904">
    <property type="term" value="C:ribonucleoprotein complex"/>
    <property type="evidence" value="ECO:0007669"/>
    <property type="project" value="UniProtKB-KW"/>
</dbReference>
<dbReference type="GO" id="GO:0005840">
    <property type="term" value="C:ribosome"/>
    <property type="evidence" value="ECO:0007669"/>
    <property type="project" value="UniProtKB-KW"/>
</dbReference>
<dbReference type="PRINTS" id="PR00062">
    <property type="entry name" value="RIBOSOMALL20"/>
</dbReference>
<dbReference type="Gene3D" id="6.10.160.10">
    <property type="match status" value="1"/>
</dbReference>
<dbReference type="NCBIfam" id="TIGR01032">
    <property type="entry name" value="rplT_bact"/>
    <property type="match status" value="1"/>
</dbReference>
<dbReference type="SUPFAM" id="SSF74731">
    <property type="entry name" value="Ribosomal protein L20"/>
    <property type="match status" value="1"/>
</dbReference>
<dbReference type="EMBL" id="CP003096">
    <property type="protein sequence ID" value="AER66463.1"/>
    <property type="molecule type" value="Genomic_DNA"/>
</dbReference>
<evidence type="ECO:0000313" key="10">
    <source>
        <dbReference type="Proteomes" id="UP000005868"/>
    </source>
</evidence>
<dbReference type="Pfam" id="PF00453">
    <property type="entry name" value="Ribosomal_L20"/>
    <property type="match status" value="1"/>
</dbReference>
<dbReference type="AlphaFoldDB" id="G7V994"/>
<evidence type="ECO:0000256" key="6">
    <source>
        <dbReference type="ARBA" id="ARBA00035172"/>
    </source>
</evidence>
<sequence length="119" mass="13649">MPRVKGGSASDKKRKKLFDITKGFWGRKKNTYRRAKEASLHALSSAYKDRRARKRDFRKLWVTRISAAARMNDISYSNFINGLKKADIQVNRKMLADLAVNDMQAFKALVEKAKEALGQ</sequence>
<reference evidence="10" key="1">
    <citation type="submission" date="2011-10" db="EMBL/GenBank/DDBJ databases">
        <title>The complete genome of chromosome of Thermovirga lienii DSM 17291.</title>
        <authorList>
            <consortium name="US DOE Joint Genome Institute (JGI-PGF)"/>
            <person name="Lucas S."/>
            <person name="Copeland A."/>
            <person name="Lapidus A."/>
            <person name="Glavina del Rio T."/>
            <person name="Dalin E."/>
            <person name="Tice H."/>
            <person name="Bruce D."/>
            <person name="Goodwin L."/>
            <person name="Pitluck S."/>
            <person name="Peters L."/>
            <person name="Mikhailova N."/>
            <person name="Saunders E."/>
            <person name="Kyrpides N."/>
            <person name="Mavromatis K."/>
            <person name="Ivanova N."/>
            <person name="Last F.I."/>
            <person name="Brettin T."/>
            <person name="Detter J.C."/>
            <person name="Han C."/>
            <person name="Larimer F."/>
            <person name="Land M."/>
            <person name="Hauser L."/>
            <person name="Markowitz V."/>
            <person name="Cheng J.-F."/>
            <person name="Hugenholtz P."/>
            <person name="Woyke T."/>
            <person name="Wu D."/>
            <person name="Spring S."/>
            <person name="Schroeder M."/>
            <person name="Brambilla E.-M."/>
            <person name="Klenk H.-P."/>
            <person name="Eisen J.A."/>
        </authorList>
    </citation>
    <scope>NUCLEOTIDE SEQUENCE [LARGE SCALE GENOMIC DNA]</scope>
    <source>
        <strain evidence="10">ATCC BAA-1197 / DSM 17291 / Cas60314</strain>
    </source>
</reference>
<evidence type="ECO:0000256" key="1">
    <source>
        <dbReference type="ARBA" id="ARBA00007698"/>
    </source>
</evidence>
<keyword evidence="2 7" id="KW-0699">rRNA-binding</keyword>
<keyword evidence="5 7" id="KW-0687">Ribonucleoprotein</keyword>
<gene>
    <name evidence="7" type="primary">rplT</name>
    <name evidence="9" type="ordered locus">Tlie_0730</name>
</gene>
<dbReference type="PANTHER" id="PTHR10986">
    <property type="entry name" value="39S RIBOSOMAL PROTEIN L20"/>
    <property type="match status" value="1"/>
</dbReference>
<name>G7V994_THELD</name>
<dbReference type="STRING" id="580340.Tlie_0730"/>
<dbReference type="FunFam" id="1.10.1900.20:FF:000001">
    <property type="entry name" value="50S ribosomal protein L20"/>
    <property type="match status" value="1"/>
</dbReference>
<evidence type="ECO:0000256" key="8">
    <source>
        <dbReference type="RuleBase" id="RU000560"/>
    </source>
</evidence>
<protein>
    <recommendedName>
        <fullName evidence="6 7">Large ribosomal subunit protein bL20</fullName>
    </recommendedName>
</protein>
<dbReference type="CDD" id="cd07026">
    <property type="entry name" value="Ribosomal_L20"/>
    <property type="match status" value="1"/>
</dbReference>
<evidence type="ECO:0000256" key="7">
    <source>
        <dbReference type="HAMAP-Rule" id="MF_00382"/>
    </source>
</evidence>
<proteinExistence type="inferred from homology"/>
<accession>G7V994</accession>
<dbReference type="GO" id="GO:0006412">
    <property type="term" value="P:translation"/>
    <property type="evidence" value="ECO:0007669"/>
    <property type="project" value="InterPro"/>
</dbReference>
<dbReference type="GO" id="GO:0003735">
    <property type="term" value="F:structural constituent of ribosome"/>
    <property type="evidence" value="ECO:0007669"/>
    <property type="project" value="InterPro"/>
</dbReference>
<dbReference type="HOGENOM" id="CLU_123265_0_1_0"/>
<keyword evidence="10" id="KW-1185">Reference proteome</keyword>
<reference evidence="9 10" key="2">
    <citation type="journal article" date="2012" name="Stand. Genomic Sci.">
        <title>Genome sequence of the moderately thermophilic, amino-acid-degrading and sulfur-reducing bacterium Thermovirga lienii type strain (Cas60314(T)).</title>
        <authorList>
            <person name="Goker M."/>
            <person name="Saunders E."/>
            <person name="Lapidus A."/>
            <person name="Nolan M."/>
            <person name="Lucas S."/>
            <person name="Hammon N."/>
            <person name="Deshpande S."/>
            <person name="Cheng J.F."/>
            <person name="Han C."/>
            <person name="Tapia R."/>
            <person name="Goodwin L.A."/>
            <person name="Pitluck S."/>
            <person name="Liolios K."/>
            <person name="Mavromatis K."/>
            <person name="Pagani I."/>
            <person name="Ivanova N."/>
            <person name="Mikhailova N."/>
            <person name="Pati A."/>
            <person name="Chen A."/>
            <person name="Palaniappan K."/>
            <person name="Land M."/>
            <person name="Chang Y.J."/>
            <person name="Jeffries C.D."/>
            <person name="Brambilla E.M."/>
            <person name="Rohde M."/>
            <person name="Spring S."/>
            <person name="Detter J.C."/>
            <person name="Woyke T."/>
            <person name="Bristow J."/>
            <person name="Eisen J.A."/>
            <person name="Markowitz V."/>
            <person name="Hugenholtz P."/>
            <person name="Kyrpides N.C."/>
            <person name="Klenk H.P."/>
        </authorList>
    </citation>
    <scope>NUCLEOTIDE SEQUENCE [LARGE SCALE GENOMIC DNA]</scope>
    <source>
        <strain evidence="10">ATCC BAA-1197 / DSM 17291 / Cas60314</strain>
    </source>
</reference>
<keyword evidence="3 7" id="KW-0694">RNA-binding</keyword>
<keyword evidence="4 7" id="KW-0689">Ribosomal protein</keyword>
<evidence type="ECO:0000256" key="3">
    <source>
        <dbReference type="ARBA" id="ARBA00022884"/>
    </source>
</evidence>
<dbReference type="KEGG" id="tli:Tlie_0730"/>
<dbReference type="Gene3D" id="1.10.1900.20">
    <property type="entry name" value="Ribosomal protein L20"/>
    <property type="match status" value="1"/>
</dbReference>
<dbReference type="InterPro" id="IPR049946">
    <property type="entry name" value="RIBOSOMAL_L20_CS"/>
</dbReference>
<evidence type="ECO:0000256" key="5">
    <source>
        <dbReference type="ARBA" id="ARBA00023274"/>
    </source>
</evidence>